<feature type="region of interest" description="Disordered" evidence="1">
    <location>
        <begin position="590"/>
        <end position="612"/>
    </location>
</feature>
<dbReference type="FunCoup" id="A0A3R7CKA8">
    <property type="interactions" value="150"/>
</dbReference>
<dbReference type="EMBL" id="NIRI02000056">
    <property type="protein sequence ID" value="KAG5442714.1"/>
    <property type="molecule type" value="Genomic_DNA"/>
</dbReference>
<dbReference type="InterPro" id="IPR008937">
    <property type="entry name" value="Ras-like_GEF"/>
</dbReference>
<keyword evidence="2" id="KW-0472">Membrane</keyword>
<dbReference type="Pfam" id="PF00027">
    <property type="entry name" value="cNMP_binding"/>
    <property type="match status" value="1"/>
</dbReference>
<dbReference type="CDD" id="cd00038">
    <property type="entry name" value="CAP_ED"/>
    <property type="match status" value="1"/>
</dbReference>
<dbReference type="InterPro" id="IPR018490">
    <property type="entry name" value="cNMP-bd_dom_sf"/>
</dbReference>
<dbReference type="InterPro" id="IPR029071">
    <property type="entry name" value="Ubiquitin-like_domsf"/>
</dbReference>
<dbReference type="GO" id="GO:0007265">
    <property type="term" value="P:Ras protein signal transduction"/>
    <property type="evidence" value="ECO:0007669"/>
    <property type="project" value="TreeGrafter"/>
</dbReference>
<dbReference type="InParanoid" id="A0A3R7CKA8"/>
<dbReference type="Pfam" id="PF00617">
    <property type="entry name" value="RasGEF"/>
    <property type="match status" value="1"/>
</dbReference>
<dbReference type="Proteomes" id="UP000286415">
    <property type="component" value="Unassembled WGS sequence"/>
</dbReference>
<dbReference type="InterPro" id="IPR014710">
    <property type="entry name" value="RmlC-like_jellyroll"/>
</dbReference>
<dbReference type="AlphaFoldDB" id="A0A3R7CKA8"/>
<gene>
    <name evidence="3" type="ORF">CSKR_108021</name>
</gene>
<dbReference type="InterPro" id="IPR023578">
    <property type="entry name" value="Ras_GEF_dom_sf"/>
</dbReference>
<dbReference type="OrthoDB" id="21144at2759"/>
<dbReference type="Gene3D" id="1.20.870.10">
    <property type="entry name" value="Son of sevenless (SoS) protein Chain: S domain 1"/>
    <property type="match status" value="1"/>
</dbReference>
<dbReference type="STRING" id="79923.A0A3R7CKA8"/>
<evidence type="ECO:0000313" key="3">
    <source>
        <dbReference type="EMBL" id="KAG5442714.1"/>
    </source>
</evidence>
<dbReference type="PANTHER" id="PTHR23113:SF327">
    <property type="entry name" value="EXCHANGE PROTEIN DIRECTLY ACTIVATED BY CAMP, ISOFORM E"/>
    <property type="match status" value="1"/>
</dbReference>
<dbReference type="SUPFAM" id="SSF51206">
    <property type="entry name" value="cAMP-binding domain-like"/>
    <property type="match status" value="1"/>
</dbReference>
<reference evidence="3 4" key="1">
    <citation type="journal article" date="2018" name="Biotechnol. Adv.">
        <title>Improved genomic resources and new bioinformatic workflow for the carcinogenic parasite Clonorchis sinensis: Biotechnological implications.</title>
        <authorList>
            <person name="Wang D."/>
            <person name="Korhonen P.K."/>
            <person name="Gasser R.B."/>
            <person name="Young N.D."/>
        </authorList>
    </citation>
    <scope>NUCLEOTIDE SEQUENCE [LARGE SCALE GENOMIC DNA]</scope>
    <source>
        <strain evidence="3">Cs-k2</strain>
    </source>
</reference>
<name>A0A3R7CKA8_CLOSI</name>
<proteinExistence type="predicted"/>
<dbReference type="Gene3D" id="1.10.840.10">
    <property type="entry name" value="Ras guanine-nucleotide exchange factors catalytic domain"/>
    <property type="match status" value="1"/>
</dbReference>
<feature type="transmembrane region" description="Helical" evidence="2">
    <location>
        <begin position="527"/>
        <end position="549"/>
    </location>
</feature>
<organism evidence="3 4">
    <name type="scientific">Clonorchis sinensis</name>
    <name type="common">Chinese liver fluke</name>
    <dbReference type="NCBI Taxonomy" id="79923"/>
    <lineage>
        <taxon>Eukaryota</taxon>
        <taxon>Metazoa</taxon>
        <taxon>Spiralia</taxon>
        <taxon>Lophotrochozoa</taxon>
        <taxon>Platyhelminthes</taxon>
        <taxon>Trematoda</taxon>
        <taxon>Digenea</taxon>
        <taxon>Opisthorchiida</taxon>
        <taxon>Opisthorchiata</taxon>
        <taxon>Opisthorchiidae</taxon>
        <taxon>Clonorchis</taxon>
    </lineage>
</organism>
<dbReference type="SMART" id="SM00147">
    <property type="entry name" value="RasGEF"/>
    <property type="match status" value="1"/>
</dbReference>
<accession>A0A3R7CKA8</accession>
<dbReference type="PROSITE" id="PS50009">
    <property type="entry name" value="RASGEF_CAT"/>
    <property type="match status" value="1"/>
</dbReference>
<dbReference type="SUPFAM" id="SSF54236">
    <property type="entry name" value="Ubiquitin-like"/>
    <property type="match status" value="1"/>
</dbReference>
<dbReference type="Gene3D" id="2.60.120.10">
    <property type="entry name" value="Jelly Rolls"/>
    <property type="match status" value="1"/>
</dbReference>
<feature type="compositionally biased region" description="Basic and acidic residues" evidence="1">
    <location>
        <begin position="590"/>
        <end position="601"/>
    </location>
</feature>
<dbReference type="InterPro" id="IPR000595">
    <property type="entry name" value="cNMP-bd_dom"/>
</dbReference>
<dbReference type="PROSITE" id="PS50042">
    <property type="entry name" value="CNMP_BINDING_3"/>
    <property type="match status" value="1"/>
</dbReference>
<protein>
    <submittedName>
        <fullName evidence="3">Rap guanine nucleotide exchange factor 4</fullName>
    </submittedName>
</protein>
<dbReference type="InterPro" id="IPR036964">
    <property type="entry name" value="RASGEF_cat_dom_sf"/>
</dbReference>
<sequence>MSTSFAINLSKSAAVYNKLTRDNRKQSAAFNGLLLAEQTPTRVEDTCSSEPIDLEIQSGELSKPKFTPSEIPPSWIVRVCVSLWDKVQSQYSPESGKYSSGEQLITDLIRLSGKKDRMLASGVWQALLEESAIQPFDVMGTRKVADVPEFMDSPQEMYRCTCPLDVSLSLEEDLEAVSTNTLRKQEKPADFLGRKSMFSRSHTLSTDADDAVTAEDRFQLLIERLYCLASAALLRRILAKSPNQRTGVEVEFVSQELLMVPALANFPNSVRNELSKCIKYEVHPLSNKLVFRQGDPGVCWYIIYKGSVWVHIKSQGYVCRLYDGDDFGKLALVTGDPRAASIVLAENNCHFLRVDKTDYDRVLVDVEANIVRLREGDSDVLVLECVKFTCRESASSVHGFEQTATTEPENKRLTRANNQLIIAGTIDKILRHILDARLSIYDDQLPNLVSRLEKLYRLCPFPQVEIDIVVEEFILTLTMFTTNSDVFNLLFAYLGQDRSNGAGKADQLTSTQNENPEVYQDCFSRRVLILLYLWCMCIGLLAFASLDGLRKFLSDIKQLISCRTNCDLEKKAVEVLLKECDQIWNPTHHDARSTTEHDSLKKNNSRKKPSQKCGVLSGTRALFTRGKQIVTSLPCALQQLSHYTHHVQRSMYYTPYHLNRLRIEPHSLPFTPRTHTITFLVYLGEDHRKVILTLPVDTTVQRIKSRLSSELPSGAEINDYEFVEVRSTGERITYTDGERGILFSLSPNSCLFFVPRQDRAKLVPLPIQLNVAMSFLDQTDPGRSMTEIQRKESSLSSPKMKKSISVSQHFSALEELSVDEIASVFTFSHIQLAMCITASELLNYTMGSEKSGCATPHIRLLVAQFSLIHAWTITQLVTTPVLNKRVQFLKRLIKLADRLISSPFHDQHTCFAIVMALQSAPISRLTQTWDRLPVRWKRLYQNRLLPLIDPARNHRAARNWIAENIQNCLPFLAILLKDLRFAEDGNSTIYAQQQPSKVRLINFEKMRLIARTLHVWNMAISGYEELHPFAKRMHCPPRELTATGELQFIPQTLQSISSEVLELFYDHMDCIDDLQLLSQLAWRIEPKK</sequence>
<reference evidence="3 4" key="2">
    <citation type="journal article" date="2021" name="Genomics">
        <title>High-quality reference genome for Clonorchis sinensis.</title>
        <authorList>
            <person name="Young N.D."/>
            <person name="Stroehlein A.J."/>
            <person name="Kinkar L."/>
            <person name="Wang T."/>
            <person name="Sohn W.M."/>
            <person name="Chang B.C.H."/>
            <person name="Kaur P."/>
            <person name="Weisz D."/>
            <person name="Dudchenko O."/>
            <person name="Aiden E.L."/>
            <person name="Korhonen P.K."/>
            <person name="Gasser R.B."/>
        </authorList>
    </citation>
    <scope>NUCLEOTIDE SEQUENCE [LARGE SCALE GENOMIC DNA]</scope>
    <source>
        <strain evidence="3">Cs-k2</strain>
    </source>
</reference>
<dbReference type="PANTHER" id="PTHR23113">
    <property type="entry name" value="GUANINE NUCLEOTIDE EXCHANGE FACTOR"/>
    <property type="match status" value="1"/>
</dbReference>
<dbReference type="Gene3D" id="3.10.20.90">
    <property type="entry name" value="Phosphatidylinositol 3-kinase Catalytic Subunit, Chain A, domain 1"/>
    <property type="match status" value="1"/>
</dbReference>
<keyword evidence="2" id="KW-0812">Transmembrane</keyword>
<dbReference type="GO" id="GO:0005886">
    <property type="term" value="C:plasma membrane"/>
    <property type="evidence" value="ECO:0007669"/>
    <property type="project" value="TreeGrafter"/>
</dbReference>
<dbReference type="InterPro" id="IPR001895">
    <property type="entry name" value="RASGEF_cat_dom"/>
</dbReference>
<evidence type="ECO:0000313" key="4">
    <source>
        <dbReference type="Proteomes" id="UP000286415"/>
    </source>
</evidence>
<dbReference type="SUPFAM" id="SSF48366">
    <property type="entry name" value="Ras GEF"/>
    <property type="match status" value="1"/>
</dbReference>
<dbReference type="SMART" id="SM00100">
    <property type="entry name" value="cNMP"/>
    <property type="match status" value="1"/>
</dbReference>
<comment type="caution">
    <text evidence="3">The sequence shown here is derived from an EMBL/GenBank/DDBJ whole genome shotgun (WGS) entry which is preliminary data.</text>
</comment>
<dbReference type="GO" id="GO:0005085">
    <property type="term" value="F:guanyl-nucleotide exchange factor activity"/>
    <property type="evidence" value="ECO:0007669"/>
    <property type="project" value="InterPro"/>
</dbReference>
<keyword evidence="2" id="KW-1133">Transmembrane helix</keyword>
<keyword evidence="4" id="KW-1185">Reference proteome</keyword>
<evidence type="ECO:0000256" key="1">
    <source>
        <dbReference type="SAM" id="MobiDB-lite"/>
    </source>
</evidence>
<evidence type="ECO:0000256" key="2">
    <source>
        <dbReference type="SAM" id="Phobius"/>
    </source>
</evidence>